<evidence type="ECO:0000313" key="3">
    <source>
        <dbReference type="Proteomes" id="UP001165063"/>
    </source>
</evidence>
<keyword evidence="3" id="KW-1185">Reference proteome</keyword>
<feature type="compositionally biased region" description="Low complexity" evidence="1">
    <location>
        <begin position="154"/>
        <end position="164"/>
    </location>
</feature>
<accession>A0A9W7DJ58</accession>
<feature type="compositionally biased region" description="Polar residues" evidence="1">
    <location>
        <begin position="38"/>
        <end position="54"/>
    </location>
</feature>
<reference evidence="2" key="1">
    <citation type="submission" date="2023-04" db="EMBL/GenBank/DDBJ databases">
        <title>Ambrosiozyma monospora NBRC 1965.</title>
        <authorList>
            <person name="Ichikawa N."/>
            <person name="Sato H."/>
            <person name="Tonouchi N."/>
        </authorList>
    </citation>
    <scope>NUCLEOTIDE SEQUENCE</scope>
    <source>
        <strain evidence="2">NBRC 1965</strain>
    </source>
</reference>
<evidence type="ECO:0000313" key="2">
    <source>
        <dbReference type="EMBL" id="GMG55876.1"/>
    </source>
</evidence>
<feature type="region of interest" description="Disordered" evidence="1">
    <location>
        <begin position="1"/>
        <end position="81"/>
    </location>
</feature>
<feature type="compositionally biased region" description="Low complexity" evidence="1">
    <location>
        <begin position="59"/>
        <end position="73"/>
    </location>
</feature>
<dbReference type="Proteomes" id="UP001165063">
    <property type="component" value="Unassembled WGS sequence"/>
</dbReference>
<evidence type="ECO:0000256" key="1">
    <source>
        <dbReference type="SAM" id="MobiDB-lite"/>
    </source>
</evidence>
<name>A0A9W7DJ58_AMBMO</name>
<dbReference type="EMBL" id="BSXU01006433">
    <property type="protein sequence ID" value="GMG55876.1"/>
    <property type="molecule type" value="Genomic_DNA"/>
</dbReference>
<feature type="region of interest" description="Disordered" evidence="1">
    <location>
        <begin position="99"/>
        <end position="184"/>
    </location>
</feature>
<organism evidence="2 3">
    <name type="scientific">Ambrosiozyma monospora</name>
    <name type="common">Yeast</name>
    <name type="synonym">Endomycopsis monosporus</name>
    <dbReference type="NCBI Taxonomy" id="43982"/>
    <lineage>
        <taxon>Eukaryota</taxon>
        <taxon>Fungi</taxon>
        <taxon>Dikarya</taxon>
        <taxon>Ascomycota</taxon>
        <taxon>Saccharomycotina</taxon>
        <taxon>Pichiomycetes</taxon>
        <taxon>Pichiales</taxon>
        <taxon>Pichiaceae</taxon>
        <taxon>Ambrosiozyma</taxon>
    </lineage>
</organism>
<feature type="compositionally biased region" description="Polar residues" evidence="1">
    <location>
        <begin position="103"/>
        <end position="153"/>
    </location>
</feature>
<protein>
    <submittedName>
        <fullName evidence="2">Unnamed protein product</fullName>
    </submittedName>
</protein>
<comment type="caution">
    <text evidence="2">The sequence shown here is derived from an EMBL/GenBank/DDBJ whole genome shotgun (WGS) entry which is preliminary data.</text>
</comment>
<sequence>MPQAQPSVLPQPLMQAPPPQPQLLATGSDNFQAPPLRTASTSDGFGNSPTSSQAPPFPNIQQQMSQQPQQLQPTHTGRGNLMRTSVNPFSISTIPEQSEIAPQATNNPFSNTRFGAGSTTTALSFDQNNTSQPKPLQSTITGTNPFTSAQPTLAQQQASKQQQQMGNGALVSQPTAGGLENLPTVPVFPETIQQQQQSQLLQNAGAQLQQAKMVNSLTGGGNPFGQANGFSQQQQQQILQQQQTLQQMSQTGGTMMTLQTNTTGFNPFGQQPQQLQQNSTGSHRLSSYNPFNKQVTGLQPVAGTGIGQMTTGFQQMNINGTNPGIAQQTTGFNPFTGTVPPLPQMAQQQVQVAQQQQPVQQFSGVYNGPSLI</sequence>
<dbReference type="AlphaFoldDB" id="A0A9W7DJ58"/>
<proteinExistence type="predicted"/>
<gene>
    <name evidence="2" type="ORF">Amon01_000794500</name>
</gene>